<feature type="transmembrane region" description="Helical" evidence="9">
    <location>
        <begin position="184"/>
        <end position="205"/>
    </location>
</feature>
<evidence type="ECO:0000256" key="1">
    <source>
        <dbReference type="ARBA" id="ARBA00004141"/>
    </source>
</evidence>
<dbReference type="Proteomes" id="UP001497644">
    <property type="component" value="Chromosome 2"/>
</dbReference>
<evidence type="ECO:0000256" key="5">
    <source>
        <dbReference type="ARBA" id="ARBA00022989"/>
    </source>
</evidence>
<evidence type="ECO:0000256" key="4">
    <source>
        <dbReference type="ARBA" id="ARBA00022970"/>
    </source>
</evidence>
<dbReference type="GO" id="GO:0015179">
    <property type="term" value="F:L-amino acid transmembrane transporter activity"/>
    <property type="evidence" value="ECO:0007669"/>
    <property type="project" value="TreeGrafter"/>
</dbReference>
<dbReference type="GO" id="GO:0016020">
    <property type="term" value="C:membrane"/>
    <property type="evidence" value="ECO:0007669"/>
    <property type="project" value="UniProtKB-SubCell"/>
</dbReference>
<keyword evidence="3 9" id="KW-0812">Transmembrane</keyword>
<feature type="transmembrane region" description="Helical" evidence="9">
    <location>
        <begin position="270"/>
        <end position="290"/>
    </location>
</feature>
<dbReference type="Pfam" id="PF01490">
    <property type="entry name" value="Aa_trans"/>
    <property type="match status" value="1"/>
</dbReference>
<proteinExistence type="predicted"/>
<protein>
    <recommendedName>
        <fullName evidence="10">Amino acid transporter transmembrane domain-containing protein</fullName>
    </recommendedName>
</protein>
<feature type="coiled-coil region" evidence="7">
    <location>
        <begin position="577"/>
        <end position="632"/>
    </location>
</feature>
<keyword evidence="4" id="KW-0029">Amino-acid transport</keyword>
<evidence type="ECO:0000256" key="2">
    <source>
        <dbReference type="ARBA" id="ARBA00022448"/>
    </source>
</evidence>
<feature type="region of interest" description="Disordered" evidence="8">
    <location>
        <begin position="874"/>
        <end position="899"/>
    </location>
</feature>
<dbReference type="PANTHER" id="PTHR22950:SF646">
    <property type="entry name" value="SODIUM-COUPLED NEUTRAL AMINO ACID TRANSPORTER 10-RELATED"/>
    <property type="match status" value="1"/>
</dbReference>
<evidence type="ECO:0000256" key="7">
    <source>
        <dbReference type="SAM" id="Coils"/>
    </source>
</evidence>
<feature type="transmembrane region" description="Helical" evidence="9">
    <location>
        <begin position="79"/>
        <end position="99"/>
    </location>
</feature>
<dbReference type="EMBL" id="OZ034825">
    <property type="protein sequence ID" value="CAL1679531.1"/>
    <property type="molecule type" value="Genomic_DNA"/>
</dbReference>
<feature type="compositionally biased region" description="Polar residues" evidence="8">
    <location>
        <begin position="886"/>
        <end position="899"/>
    </location>
</feature>
<evidence type="ECO:0000256" key="9">
    <source>
        <dbReference type="SAM" id="Phobius"/>
    </source>
</evidence>
<evidence type="ECO:0000256" key="3">
    <source>
        <dbReference type="ARBA" id="ARBA00022692"/>
    </source>
</evidence>
<evidence type="ECO:0000256" key="8">
    <source>
        <dbReference type="SAM" id="MobiDB-lite"/>
    </source>
</evidence>
<sequence>MISQMSHVMTLANSVIGVSVLAMPFCFKQCGIVLAVLVLLLCSTLSRLACHFLIKSAVISRRRNFELLAFHAFGHMGKFLAELLIIGFMLGTCIAYFVVVGDLGPQIITKMMDKTQGEIRTSLLIVTGVFIVLPLGLLRNIDSLASICTATIVFYLCLVLKIVGESTLHIFAGDWFDSVNYWRPAGILQCLPIFSMALFCQTQLFEIYETIPNVSLEKMNDVVRGALNICTLVYMCVGLFGYIAFCTQSFTGNILLSFEPSITSELIKLGFVFSVAFSFPLVIFPCRASLNSLLFRRVYTHEPSINYLSESRFRCLTIAIVSISLIIGILVPNIEFVLGIVGSTIGVMICLIFPAVFFISISSKNTNERLVAQGILIIGVWIMVLGTYANLYAMEESTNAKLVITNKPLGQINLPLNIIKDDLRIIPDVPNSLELIPRAKDKINKLPNNNVLDKTLDLKVKDVRQEPPIPVERVIVTEKQSVEKSDKAVDTPVPEIKEIEVETVKTLNENLNAQLQGAVNTDIPKIDESVTLKAEEKIKIIEEKERSVDLQKNDNLINLDAIKKEESELAADGDVANARAAERHEELRKTLEKHKLEQRQMMQEQKKILKDIKEQKQEFEREKQRMAKDEILKKSEKKIQINKEDILPESKTDLRENDEKVVENKEISIEEKNKIVLEEKQWNVANKIKINEKQSQDKNNNMAAENSKTKLDSFQEISRNEDVEALQKKTENVPDKSLFIKEVVINREIPERSLHKERQDEMKVERIEFNDSKSMKGPILNVLSKGALQKSIAEEVFAKESDNRQIKEEKREALINGVMNMSEELQGKYDDRYSVPVALKMMNQSKSDKVIVSPSNTSEPESLAIHRDILENNEREKRDVDEEVNVNDTKFSSRQTEKSQSLIKDVNDVDRGTCSKLQEDSKNYEDKKFDKRIIKPSTTEVPLIKTNVYLSEQGITKTISMDPHVAFNVEYVNMKQRDLKVLNPKDNVEI</sequence>
<keyword evidence="6 9" id="KW-0472">Membrane</keyword>
<evidence type="ECO:0000256" key="6">
    <source>
        <dbReference type="ARBA" id="ARBA00023136"/>
    </source>
</evidence>
<dbReference type="PANTHER" id="PTHR22950">
    <property type="entry name" value="AMINO ACID TRANSPORTER"/>
    <property type="match status" value="1"/>
</dbReference>
<dbReference type="AlphaFoldDB" id="A0AAV2NKA5"/>
<evidence type="ECO:0000313" key="12">
    <source>
        <dbReference type="Proteomes" id="UP001497644"/>
    </source>
</evidence>
<feature type="transmembrane region" description="Helical" evidence="9">
    <location>
        <begin position="144"/>
        <end position="164"/>
    </location>
</feature>
<reference evidence="11" key="1">
    <citation type="submission" date="2024-04" db="EMBL/GenBank/DDBJ databases">
        <authorList>
            <consortium name="Molecular Ecology Group"/>
        </authorList>
    </citation>
    <scope>NUCLEOTIDE SEQUENCE</scope>
</reference>
<feature type="transmembrane region" description="Helical" evidence="9">
    <location>
        <begin position="119"/>
        <end position="137"/>
    </location>
</feature>
<evidence type="ECO:0000259" key="10">
    <source>
        <dbReference type="Pfam" id="PF01490"/>
    </source>
</evidence>
<dbReference type="InterPro" id="IPR013057">
    <property type="entry name" value="AA_transpt_TM"/>
</dbReference>
<accession>A0AAV2NKA5</accession>
<keyword evidence="2" id="KW-0813">Transport</keyword>
<feature type="domain" description="Amino acid transporter transmembrane" evidence="10">
    <location>
        <begin position="2"/>
        <end position="389"/>
    </location>
</feature>
<feature type="transmembrane region" description="Helical" evidence="9">
    <location>
        <begin position="32"/>
        <end position="58"/>
    </location>
</feature>
<keyword evidence="5 9" id="KW-1133">Transmembrane helix</keyword>
<feature type="transmembrane region" description="Helical" evidence="9">
    <location>
        <begin position="226"/>
        <end position="250"/>
    </location>
</feature>
<keyword evidence="12" id="KW-1185">Reference proteome</keyword>
<gene>
    <name evidence="11" type="ORF">LPLAT_LOCUS5704</name>
</gene>
<organism evidence="11 12">
    <name type="scientific">Lasius platythorax</name>
    <dbReference type="NCBI Taxonomy" id="488582"/>
    <lineage>
        <taxon>Eukaryota</taxon>
        <taxon>Metazoa</taxon>
        <taxon>Ecdysozoa</taxon>
        <taxon>Arthropoda</taxon>
        <taxon>Hexapoda</taxon>
        <taxon>Insecta</taxon>
        <taxon>Pterygota</taxon>
        <taxon>Neoptera</taxon>
        <taxon>Endopterygota</taxon>
        <taxon>Hymenoptera</taxon>
        <taxon>Apocrita</taxon>
        <taxon>Aculeata</taxon>
        <taxon>Formicoidea</taxon>
        <taxon>Formicidae</taxon>
        <taxon>Formicinae</taxon>
        <taxon>Lasius</taxon>
        <taxon>Lasius</taxon>
    </lineage>
</organism>
<name>A0AAV2NKA5_9HYME</name>
<feature type="transmembrane region" description="Helical" evidence="9">
    <location>
        <begin position="336"/>
        <end position="358"/>
    </location>
</feature>
<feature type="transmembrane region" description="Helical" evidence="9">
    <location>
        <begin position="311"/>
        <end position="330"/>
    </location>
</feature>
<evidence type="ECO:0000313" key="11">
    <source>
        <dbReference type="EMBL" id="CAL1679531.1"/>
    </source>
</evidence>
<comment type="subcellular location">
    <subcellularLocation>
        <location evidence="1">Membrane</location>
        <topology evidence="1">Multi-pass membrane protein</topology>
    </subcellularLocation>
</comment>
<feature type="transmembrane region" description="Helical" evidence="9">
    <location>
        <begin position="370"/>
        <end position="391"/>
    </location>
</feature>
<keyword evidence="7" id="KW-0175">Coiled coil</keyword>